<proteinExistence type="predicted"/>
<sequence>MALGKGLGAILEEVGQAYETELKEGELSEKELGEEIRDLPVEAIDPNPYQPR</sequence>
<gene>
    <name evidence="2" type="ORF">ENJ74_02460</name>
</gene>
<dbReference type="AlphaFoldDB" id="A0A7V2SIZ0"/>
<reference evidence="2" key="1">
    <citation type="journal article" date="2020" name="mSystems">
        <title>Genome- and Community-Level Interaction Insights into Carbon Utilization and Element Cycling Functions of Hydrothermarchaeota in Hydrothermal Sediment.</title>
        <authorList>
            <person name="Zhou Z."/>
            <person name="Liu Y."/>
            <person name="Xu W."/>
            <person name="Pan J."/>
            <person name="Luo Z.H."/>
            <person name="Li M."/>
        </authorList>
    </citation>
    <scope>NUCLEOTIDE SEQUENCE [LARGE SCALE GENOMIC DNA]</scope>
    <source>
        <strain evidence="2">HyVt-513</strain>
    </source>
</reference>
<name>A0A7V2SIZ0_9BACT</name>
<feature type="compositionally biased region" description="Basic and acidic residues" evidence="1">
    <location>
        <begin position="24"/>
        <end position="40"/>
    </location>
</feature>
<protein>
    <submittedName>
        <fullName evidence="2">Chromosome partitioning protein ParB</fullName>
    </submittedName>
</protein>
<feature type="non-terminal residue" evidence="2">
    <location>
        <position position="52"/>
    </location>
</feature>
<evidence type="ECO:0000256" key="1">
    <source>
        <dbReference type="SAM" id="MobiDB-lite"/>
    </source>
</evidence>
<feature type="region of interest" description="Disordered" evidence="1">
    <location>
        <begin position="24"/>
        <end position="52"/>
    </location>
</feature>
<comment type="caution">
    <text evidence="2">The sequence shown here is derived from an EMBL/GenBank/DDBJ whole genome shotgun (WGS) entry which is preliminary data.</text>
</comment>
<accession>A0A7V2SIZ0</accession>
<evidence type="ECO:0000313" key="2">
    <source>
        <dbReference type="EMBL" id="HFC03713.1"/>
    </source>
</evidence>
<dbReference type="Proteomes" id="UP000885722">
    <property type="component" value="Unassembled WGS sequence"/>
</dbReference>
<dbReference type="EMBL" id="DRNO01000163">
    <property type="protein sequence ID" value="HFC03713.1"/>
    <property type="molecule type" value="Genomic_DNA"/>
</dbReference>
<organism evidence="2">
    <name type="scientific">Nitratifractor salsuginis</name>
    <dbReference type="NCBI Taxonomy" id="269261"/>
    <lineage>
        <taxon>Bacteria</taxon>
        <taxon>Pseudomonadati</taxon>
        <taxon>Campylobacterota</taxon>
        <taxon>Epsilonproteobacteria</taxon>
        <taxon>Campylobacterales</taxon>
        <taxon>Sulfurovaceae</taxon>
        <taxon>Nitratifractor</taxon>
    </lineage>
</organism>